<organism evidence="1 2">
    <name type="scientific">Ajellomyces capsulatus (strain G186AR / H82 / ATCC MYA-2454 / RMSCC 2432)</name>
    <name type="common">Darling's disease fungus</name>
    <name type="synonym">Histoplasma capsulatum</name>
    <dbReference type="NCBI Taxonomy" id="447093"/>
    <lineage>
        <taxon>Eukaryota</taxon>
        <taxon>Fungi</taxon>
        <taxon>Dikarya</taxon>
        <taxon>Ascomycota</taxon>
        <taxon>Pezizomycotina</taxon>
        <taxon>Eurotiomycetes</taxon>
        <taxon>Eurotiomycetidae</taxon>
        <taxon>Onygenales</taxon>
        <taxon>Ajellomycetaceae</taxon>
        <taxon>Histoplasma</taxon>
    </lineage>
</organism>
<sequence length="153" mass="17670">MYSRCINLRHKYGMPGNPQGTQPESKVQIMSDEKSPPDFAMLHGKDQKNFTALKPKTRYRTPPQPTPNRWLFKMFHGSGEEFWGMSLGPFRNNNVVKSLLTSVRAHVHLGDQPNDGLNDDMKDKTPKRGHVRINNQFIRPQQTVWYSCDKTQS</sequence>
<dbReference type="InParanoid" id="C0NDG4"/>
<keyword evidence="2" id="KW-1185">Reference proteome</keyword>
<dbReference type="RefSeq" id="XP_045292185.1">
    <property type="nucleotide sequence ID" value="XM_045428210.1"/>
</dbReference>
<dbReference type="GeneID" id="69034177"/>
<name>C0NDG4_AJECG</name>
<reference evidence="1" key="1">
    <citation type="submission" date="2009-02" db="EMBL/GenBank/DDBJ databases">
        <title>The Genome Sequence of Ajellomyces capsulatus strain G186AR.</title>
        <authorList>
            <consortium name="The Broad Institute Genome Sequencing Platform"/>
            <person name="Champion M."/>
            <person name="Cuomo C."/>
            <person name="Ma L.-J."/>
            <person name="Henn M.R."/>
            <person name="Sil A."/>
            <person name="Goldman B."/>
            <person name="Young S.K."/>
            <person name="Kodira C.D."/>
            <person name="Zeng Q."/>
            <person name="Koehrsen M."/>
            <person name="Alvarado L."/>
            <person name="Berlin A."/>
            <person name="Borenstein D."/>
            <person name="Chen Z."/>
            <person name="Engels R."/>
            <person name="Freedman E."/>
            <person name="Gellesch M."/>
            <person name="Goldberg J."/>
            <person name="Griggs A."/>
            <person name="Gujja S."/>
            <person name="Heiman D."/>
            <person name="Hepburn T."/>
            <person name="Howarth C."/>
            <person name="Jen D."/>
            <person name="Larson L."/>
            <person name="Lewis B."/>
            <person name="Mehta T."/>
            <person name="Park D."/>
            <person name="Pearson M."/>
            <person name="Roberts A."/>
            <person name="Saif S."/>
            <person name="Shea T."/>
            <person name="Shenoy N."/>
            <person name="Sisk P."/>
            <person name="Stolte C."/>
            <person name="Sykes S."/>
            <person name="Walk T."/>
            <person name="White J."/>
            <person name="Yandava C."/>
            <person name="Klein B."/>
            <person name="McEwen J.G."/>
            <person name="Puccia R."/>
            <person name="Goldman G.H."/>
            <person name="Felipe M.S."/>
            <person name="Nino-Vega G."/>
            <person name="San-Blas G."/>
            <person name="Taylor J."/>
            <person name="Mendoza L."/>
            <person name="Galagan J."/>
            <person name="Nusbaum C."/>
            <person name="Birren B."/>
        </authorList>
    </citation>
    <scope>NUCLEOTIDE SEQUENCE</scope>
    <source>
        <strain evidence="1">G186AR</strain>
    </source>
</reference>
<dbReference type="EMBL" id="GG663363">
    <property type="protein sequence ID" value="EEH11705.1"/>
    <property type="molecule type" value="Genomic_DNA"/>
</dbReference>
<evidence type="ECO:0000313" key="1">
    <source>
        <dbReference type="EMBL" id="EEH11705.1"/>
    </source>
</evidence>
<proteinExistence type="predicted"/>
<gene>
    <name evidence="1" type="ORF">HCBG_01160</name>
</gene>
<protein>
    <submittedName>
        <fullName evidence="1">Uncharacterized protein</fullName>
    </submittedName>
</protein>
<dbReference type="AlphaFoldDB" id="C0NDG4"/>
<evidence type="ECO:0000313" key="2">
    <source>
        <dbReference type="Proteomes" id="UP000001631"/>
    </source>
</evidence>
<accession>C0NDG4</accession>
<dbReference type="HOGENOM" id="CLU_1712750_0_0_1"/>
<dbReference type="Proteomes" id="UP000001631">
    <property type="component" value="Unassembled WGS sequence"/>
</dbReference>